<gene>
    <name evidence="2" type="ORF">CPT03_12135</name>
</gene>
<dbReference type="KEGG" id="pgs:CPT03_12135"/>
<evidence type="ECO:0000313" key="3">
    <source>
        <dbReference type="Proteomes" id="UP000223749"/>
    </source>
</evidence>
<organism evidence="2 3">
    <name type="scientific">Pedobacter ginsengisoli</name>
    <dbReference type="NCBI Taxonomy" id="363852"/>
    <lineage>
        <taxon>Bacteria</taxon>
        <taxon>Pseudomonadati</taxon>
        <taxon>Bacteroidota</taxon>
        <taxon>Sphingobacteriia</taxon>
        <taxon>Sphingobacteriales</taxon>
        <taxon>Sphingobacteriaceae</taxon>
        <taxon>Pedobacter</taxon>
    </lineage>
</organism>
<dbReference type="InterPro" id="IPR024311">
    <property type="entry name" value="Lipocalin-like"/>
</dbReference>
<reference evidence="2 3" key="1">
    <citation type="submission" date="2017-10" db="EMBL/GenBank/DDBJ databases">
        <title>Whole genome of Pedobacter ginsengisoli T01R-27 isolated from tomato rhizosphere.</title>
        <authorList>
            <person name="Weon H.-Y."/>
            <person name="Lee S.A."/>
            <person name="Sang M.K."/>
            <person name="Song J."/>
        </authorList>
    </citation>
    <scope>NUCLEOTIDE SEQUENCE [LARGE SCALE GENOMIC DNA]</scope>
    <source>
        <strain evidence="2 3">T01R-27</strain>
    </source>
</reference>
<dbReference type="PROSITE" id="PS51257">
    <property type="entry name" value="PROKAR_LIPOPROTEIN"/>
    <property type="match status" value="1"/>
</dbReference>
<dbReference type="EMBL" id="CP024091">
    <property type="protein sequence ID" value="ATP57166.1"/>
    <property type="molecule type" value="Genomic_DNA"/>
</dbReference>
<dbReference type="AlphaFoldDB" id="A0A2D1U6D6"/>
<dbReference type="RefSeq" id="WP_099439094.1">
    <property type="nucleotide sequence ID" value="NZ_CP024091.1"/>
</dbReference>
<accession>A0A2D1U6D6</accession>
<proteinExistence type="predicted"/>
<keyword evidence="3" id="KW-1185">Reference proteome</keyword>
<protein>
    <recommendedName>
        <fullName evidence="1">Lipocalin-like domain-containing protein</fullName>
    </recommendedName>
</protein>
<dbReference type="OrthoDB" id="199694at2"/>
<dbReference type="Pfam" id="PF12702">
    <property type="entry name" value="Lipocalin_3"/>
    <property type="match status" value="1"/>
</dbReference>
<dbReference type="Gene3D" id="2.40.128.280">
    <property type="match status" value="1"/>
</dbReference>
<evidence type="ECO:0000259" key="1">
    <source>
        <dbReference type="Pfam" id="PF12702"/>
    </source>
</evidence>
<evidence type="ECO:0000313" key="2">
    <source>
        <dbReference type="EMBL" id="ATP57166.1"/>
    </source>
</evidence>
<sequence>MKRNALLGVMLVVVTSCTQTSKQNAQGDGQYETENNKNLLIGSWVEPNPINKNEVQGVTISNDGTAKSINMATLVYKKWWKEDGKLILVAESIGNGSSSLDTTKYEIIKLTDKELELKDRALTISYKKQ</sequence>
<name>A0A2D1U6D6_9SPHI</name>
<feature type="domain" description="Lipocalin-like" evidence="1">
    <location>
        <begin position="37"/>
        <end position="129"/>
    </location>
</feature>
<dbReference type="Proteomes" id="UP000223749">
    <property type="component" value="Chromosome"/>
</dbReference>